<evidence type="ECO:0000313" key="1">
    <source>
        <dbReference type="EMBL" id="MCV7173585.1"/>
    </source>
</evidence>
<sequence length="230" mass="24053">MLTHLRALLVSIGGLLALGLVACSGGSSPEATGPSVVATSATTFPPSGTYIADITRDGRAMSIGISVDGSDIAAYACNGADDEAWFFGSESTGRIDIDSRFRDTLEATFDGTDVEGELTVDGVAYPFVATPAQAPAGVYTADTGGVRSTWVRRPDESAIGVQYSGGVSDHDLEQADRQRLAAEQFRTQVRSRRQLQQAAQLVVLDNGTMGSTINGRAVTPTLVSGSFRLD</sequence>
<gene>
    <name evidence="1" type="ORF">H7I41_27040</name>
</gene>
<name>A0A9X2YSL2_9MYCO</name>
<keyword evidence="2" id="KW-1185">Reference proteome</keyword>
<dbReference type="EMBL" id="JACKSJ010000247">
    <property type="protein sequence ID" value="MCV7173585.1"/>
    <property type="molecule type" value="Genomic_DNA"/>
</dbReference>
<dbReference type="AlphaFoldDB" id="A0A9X2YSL2"/>
<reference evidence="1" key="2">
    <citation type="journal article" date="2022" name="BMC Genomics">
        <title>Comparative genome analysis of mycobacteria focusing on tRNA and non-coding RNA.</title>
        <authorList>
            <person name="Behra P.R.K."/>
            <person name="Pettersson B.M.F."/>
            <person name="Ramesh M."/>
            <person name="Das S."/>
            <person name="Dasgupta S."/>
            <person name="Kirsebom L.A."/>
        </authorList>
    </citation>
    <scope>NUCLEOTIDE SEQUENCE</scope>
    <source>
        <strain evidence="1">DSM 44615</strain>
    </source>
</reference>
<reference evidence="1" key="1">
    <citation type="submission" date="2020-07" db="EMBL/GenBank/DDBJ databases">
        <authorList>
            <person name="Pettersson B.M.F."/>
            <person name="Behra P.R.K."/>
            <person name="Ramesh M."/>
            <person name="Das S."/>
            <person name="Dasgupta S."/>
            <person name="Kirsebom L.A."/>
        </authorList>
    </citation>
    <scope>NUCLEOTIDE SEQUENCE</scope>
    <source>
        <strain evidence="1">DSM 44615</strain>
    </source>
</reference>
<organism evidence="1 2">
    <name type="scientific">[Mycobacterium] manitobense</name>
    <dbReference type="NCBI Taxonomy" id="190147"/>
    <lineage>
        <taxon>Bacteria</taxon>
        <taxon>Bacillati</taxon>
        <taxon>Actinomycetota</taxon>
        <taxon>Actinomycetes</taxon>
        <taxon>Mycobacteriales</taxon>
        <taxon>Mycobacteriaceae</taxon>
        <taxon>Mycolicibacterium</taxon>
    </lineage>
</organism>
<evidence type="ECO:0000313" key="2">
    <source>
        <dbReference type="Proteomes" id="UP001140293"/>
    </source>
</evidence>
<dbReference type="Proteomes" id="UP001140293">
    <property type="component" value="Unassembled WGS sequence"/>
</dbReference>
<comment type="caution">
    <text evidence="1">The sequence shown here is derived from an EMBL/GenBank/DDBJ whole genome shotgun (WGS) entry which is preliminary data.</text>
</comment>
<protein>
    <submittedName>
        <fullName evidence="1">Uncharacterized protein</fullName>
    </submittedName>
</protein>
<accession>A0A9X2YSL2</accession>
<dbReference type="PROSITE" id="PS51257">
    <property type="entry name" value="PROKAR_LIPOPROTEIN"/>
    <property type="match status" value="1"/>
</dbReference>
<dbReference type="RefSeq" id="WP_264015752.1">
    <property type="nucleotide sequence ID" value="NZ_JACKSJ010000247.1"/>
</dbReference>
<proteinExistence type="predicted"/>